<dbReference type="PANTHER" id="PTHR47062">
    <property type="match status" value="1"/>
</dbReference>
<evidence type="ECO:0000259" key="2">
    <source>
        <dbReference type="PROSITE" id="PS01031"/>
    </source>
</evidence>
<dbReference type="InterPro" id="IPR037913">
    <property type="entry name" value="ACD_IbpA/B"/>
</dbReference>
<dbReference type="InterPro" id="IPR002068">
    <property type="entry name" value="A-crystallin/Hsp20_dom"/>
</dbReference>
<dbReference type="SUPFAM" id="SSF49764">
    <property type="entry name" value="HSP20-like chaperones"/>
    <property type="match status" value="1"/>
</dbReference>
<organism evidence="3">
    <name type="scientific">marine metagenome</name>
    <dbReference type="NCBI Taxonomy" id="408172"/>
    <lineage>
        <taxon>unclassified sequences</taxon>
        <taxon>metagenomes</taxon>
        <taxon>ecological metagenomes</taxon>
    </lineage>
</organism>
<feature type="domain" description="SHSP" evidence="2">
    <location>
        <begin position="43"/>
        <end position="153"/>
    </location>
</feature>
<accession>A0A383C5Q9</accession>
<dbReference type="PROSITE" id="PS01031">
    <property type="entry name" value="SHSP"/>
    <property type="match status" value="1"/>
</dbReference>
<dbReference type="Pfam" id="PF00011">
    <property type="entry name" value="HSP20"/>
    <property type="match status" value="1"/>
</dbReference>
<dbReference type="InterPro" id="IPR008978">
    <property type="entry name" value="HSP20-like_chaperone"/>
</dbReference>
<evidence type="ECO:0000313" key="3">
    <source>
        <dbReference type="EMBL" id="SVE27746.1"/>
    </source>
</evidence>
<dbReference type="EMBL" id="UINC01206220">
    <property type="protein sequence ID" value="SVE27746.1"/>
    <property type="molecule type" value="Genomic_DNA"/>
</dbReference>
<dbReference type="CDD" id="cd06470">
    <property type="entry name" value="ACD_IbpA-B_like"/>
    <property type="match status" value="1"/>
</dbReference>
<dbReference type="AlphaFoldDB" id="A0A383C5Q9"/>
<name>A0A383C5Q9_9ZZZZ</name>
<proteinExistence type="predicted"/>
<sequence>MVQFRASHMPMNFGDMEKALGFSVGFDSMFDRLFGESFHPTLSKSQQGYPPYNIRKEGDTKYFIELAVAGLSEDDLEVELKESVLEIRSKQSTEDEANYVHRGIAKRSFMRTFTLSDDIIVKGCGLVNGMLTVELEKIIPEEKRARLIPIGSKKIKSIN</sequence>
<evidence type="ECO:0000256" key="1">
    <source>
        <dbReference type="ARBA" id="ARBA00023016"/>
    </source>
</evidence>
<keyword evidence="1" id="KW-0346">Stress response</keyword>
<dbReference type="PANTHER" id="PTHR47062:SF1">
    <property type="entry name" value="SMALL HEAT SHOCK PROTEIN IBPA"/>
    <property type="match status" value="1"/>
</dbReference>
<protein>
    <recommendedName>
        <fullName evidence="2">SHSP domain-containing protein</fullName>
    </recommendedName>
</protein>
<gene>
    <name evidence="3" type="ORF">METZ01_LOCUS480600</name>
</gene>
<reference evidence="3" key="1">
    <citation type="submission" date="2018-05" db="EMBL/GenBank/DDBJ databases">
        <authorList>
            <person name="Lanie J.A."/>
            <person name="Ng W.-L."/>
            <person name="Kazmierczak K.M."/>
            <person name="Andrzejewski T.M."/>
            <person name="Davidsen T.M."/>
            <person name="Wayne K.J."/>
            <person name="Tettelin H."/>
            <person name="Glass J.I."/>
            <person name="Rusch D."/>
            <person name="Podicherti R."/>
            <person name="Tsui H.-C.T."/>
            <person name="Winkler M.E."/>
        </authorList>
    </citation>
    <scope>NUCLEOTIDE SEQUENCE</scope>
</reference>
<dbReference type="Gene3D" id="2.60.40.790">
    <property type="match status" value="1"/>
</dbReference>